<keyword evidence="7 12" id="KW-0863">Zinc-finger</keyword>
<dbReference type="GO" id="GO:0008270">
    <property type="term" value="F:zinc ion binding"/>
    <property type="evidence" value="ECO:0007669"/>
    <property type="project" value="UniProtKB-KW"/>
</dbReference>
<dbReference type="SMART" id="SM00184">
    <property type="entry name" value="RING"/>
    <property type="match status" value="1"/>
</dbReference>
<evidence type="ECO:0000256" key="1">
    <source>
        <dbReference type="ARBA" id="ARBA00000900"/>
    </source>
</evidence>
<keyword evidence="10" id="KW-0449">Lipoprotein</keyword>
<dbReference type="Pfam" id="PF26192">
    <property type="entry name" value="RNF157-like_N"/>
    <property type="match status" value="1"/>
</dbReference>
<evidence type="ECO:0000256" key="2">
    <source>
        <dbReference type="ARBA" id="ARBA00004906"/>
    </source>
</evidence>
<dbReference type="PANTHER" id="PTHR22996">
    <property type="entry name" value="MAHOGUNIN"/>
    <property type="match status" value="1"/>
</dbReference>
<accession>A0A9Q0JIW1</accession>
<dbReference type="PANTHER" id="PTHR22996:SF0">
    <property type="entry name" value="RE60872P-RELATED"/>
    <property type="match status" value="1"/>
</dbReference>
<protein>
    <recommendedName>
        <fullName evidence="3">RING-type E3 ubiquitin transferase</fullName>
        <ecNumber evidence="3">2.3.2.27</ecNumber>
    </recommendedName>
</protein>
<proteinExistence type="inferred from homology"/>
<evidence type="ECO:0000313" key="16">
    <source>
        <dbReference type="Proteomes" id="UP001141552"/>
    </source>
</evidence>
<evidence type="ECO:0000256" key="6">
    <source>
        <dbReference type="ARBA" id="ARBA00022723"/>
    </source>
</evidence>
<evidence type="ECO:0000256" key="8">
    <source>
        <dbReference type="ARBA" id="ARBA00022786"/>
    </source>
</evidence>
<comment type="catalytic activity">
    <reaction evidence="1">
        <text>S-ubiquitinyl-[E2 ubiquitin-conjugating enzyme]-L-cysteine + [acceptor protein]-L-lysine = [E2 ubiquitin-conjugating enzyme]-L-cysteine + N(6)-ubiquitinyl-[acceptor protein]-L-lysine.</text>
        <dbReference type="EC" id="2.3.2.27"/>
    </reaction>
</comment>
<dbReference type="InterPro" id="IPR013083">
    <property type="entry name" value="Znf_RING/FYVE/PHD"/>
</dbReference>
<reference evidence="15" key="2">
    <citation type="journal article" date="2023" name="Plants (Basel)">
        <title>Annotation of the Turnera subulata (Passifloraceae) Draft Genome Reveals the S-Locus Evolved after the Divergence of Turneroideae from Passifloroideae in a Stepwise Manner.</title>
        <authorList>
            <person name="Henning P.M."/>
            <person name="Roalson E.H."/>
            <person name="Mir W."/>
            <person name="McCubbin A.G."/>
            <person name="Shore J.S."/>
        </authorList>
    </citation>
    <scope>NUCLEOTIDE SEQUENCE</scope>
    <source>
        <strain evidence="15">F60SS</strain>
    </source>
</reference>
<feature type="compositionally biased region" description="Pro residues" evidence="13">
    <location>
        <begin position="37"/>
        <end position="53"/>
    </location>
</feature>
<evidence type="ECO:0000256" key="5">
    <source>
        <dbReference type="ARBA" id="ARBA00022707"/>
    </source>
</evidence>
<sequence length="318" mass="34928">MGNSSSRRNNHHHHQPPQPQQPQTTTGQHSLTAPSQYPNPYPPSGYPPPPPLPAHNLHRYPPGTAPPLPACVEQQKTVMIKHDVNIKKDGIRVAEDDQNPGKFLLSFNFDATAPGSITVVFFGKEDVGCSNLVATKESMLKPVTVSFEQGLHQIFKQPSGTGIDFSAFDKEELTKENDTGVFPLVIKAEVCLSKNDGSEDSPISNSLISLAVFGKKENGEYLVRVVKQILWADGEMYELKEIYGIGNSLDVESDENDIGKECVICLCEQRDTAVLPCRHMCMCGGCAQVLQFQSKRCPICRQPVEGLLKIKVNDETSG</sequence>
<keyword evidence="6" id="KW-0479">Metal-binding</keyword>
<dbReference type="CDD" id="cd16789">
    <property type="entry name" value="mRING-HC-C3HC5_MGRN1-like"/>
    <property type="match status" value="1"/>
</dbReference>
<feature type="domain" description="RING-type" evidence="14">
    <location>
        <begin position="262"/>
        <end position="301"/>
    </location>
</feature>
<organism evidence="15 16">
    <name type="scientific">Turnera subulata</name>
    <dbReference type="NCBI Taxonomy" id="218843"/>
    <lineage>
        <taxon>Eukaryota</taxon>
        <taxon>Viridiplantae</taxon>
        <taxon>Streptophyta</taxon>
        <taxon>Embryophyta</taxon>
        <taxon>Tracheophyta</taxon>
        <taxon>Spermatophyta</taxon>
        <taxon>Magnoliopsida</taxon>
        <taxon>eudicotyledons</taxon>
        <taxon>Gunneridae</taxon>
        <taxon>Pentapetalae</taxon>
        <taxon>rosids</taxon>
        <taxon>fabids</taxon>
        <taxon>Malpighiales</taxon>
        <taxon>Passifloraceae</taxon>
        <taxon>Turnera</taxon>
    </lineage>
</organism>
<feature type="compositionally biased region" description="Low complexity" evidence="13">
    <location>
        <begin position="21"/>
        <end position="36"/>
    </location>
</feature>
<dbReference type="InterPro" id="IPR045195">
    <property type="entry name" value="LOG2-like_mRING_C3HC5"/>
</dbReference>
<evidence type="ECO:0000313" key="15">
    <source>
        <dbReference type="EMBL" id="KAJ4843284.1"/>
    </source>
</evidence>
<dbReference type="OrthoDB" id="1711136at2759"/>
<keyword evidence="9" id="KW-0862">Zinc</keyword>
<dbReference type="AlphaFoldDB" id="A0A9Q0JIW1"/>
<evidence type="ECO:0000256" key="3">
    <source>
        <dbReference type="ARBA" id="ARBA00012483"/>
    </source>
</evidence>
<dbReference type="GO" id="GO:0016567">
    <property type="term" value="P:protein ubiquitination"/>
    <property type="evidence" value="ECO:0007669"/>
    <property type="project" value="TreeGrafter"/>
</dbReference>
<comment type="pathway">
    <text evidence="2">Protein modification; protein ubiquitination.</text>
</comment>
<gene>
    <name evidence="15" type="ORF">Tsubulata_044850</name>
</gene>
<dbReference type="GO" id="GO:0061630">
    <property type="term" value="F:ubiquitin protein ligase activity"/>
    <property type="evidence" value="ECO:0007669"/>
    <property type="project" value="UniProtKB-EC"/>
</dbReference>
<reference evidence="15" key="1">
    <citation type="submission" date="2022-02" db="EMBL/GenBank/DDBJ databases">
        <authorList>
            <person name="Henning P.M."/>
            <person name="McCubbin A.G."/>
            <person name="Shore J.S."/>
        </authorList>
    </citation>
    <scope>NUCLEOTIDE SEQUENCE</scope>
    <source>
        <strain evidence="15">F60SS</strain>
        <tissue evidence="15">Leaves</tissue>
    </source>
</reference>
<evidence type="ECO:0000256" key="10">
    <source>
        <dbReference type="ARBA" id="ARBA00023288"/>
    </source>
</evidence>
<comment type="caution">
    <text evidence="15">The sequence shown here is derived from an EMBL/GenBank/DDBJ whole genome shotgun (WGS) entry which is preliminary data.</text>
</comment>
<evidence type="ECO:0000259" key="14">
    <source>
        <dbReference type="PROSITE" id="PS50089"/>
    </source>
</evidence>
<dbReference type="InterPro" id="IPR001841">
    <property type="entry name" value="Znf_RING"/>
</dbReference>
<name>A0A9Q0JIW1_9ROSI</name>
<feature type="region of interest" description="Disordered" evidence="13">
    <location>
        <begin position="1"/>
        <end position="69"/>
    </location>
</feature>
<dbReference type="InterPro" id="IPR045194">
    <property type="entry name" value="MGRN1/RNF157-like"/>
</dbReference>
<dbReference type="InterPro" id="IPR058981">
    <property type="entry name" value="MGRN1/RNF157-like_N"/>
</dbReference>
<evidence type="ECO:0000256" key="4">
    <source>
        <dbReference type="ARBA" id="ARBA00022679"/>
    </source>
</evidence>
<evidence type="ECO:0000256" key="11">
    <source>
        <dbReference type="ARBA" id="ARBA00025721"/>
    </source>
</evidence>
<dbReference type="SUPFAM" id="SSF57850">
    <property type="entry name" value="RING/U-box"/>
    <property type="match status" value="1"/>
</dbReference>
<keyword evidence="4" id="KW-0808">Transferase</keyword>
<dbReference type="Gene3D" id="3.30.40.10">
    <property type="entry name" value="Zinc/RING finger domain, C3HC4 (zinc finger)"/>
    <property type="match status" value="1"/>
</dbReference>
<evidence type="ECO:0000256" key="12">
    <source>
        <dbReference type="PROSITE-ProRule" id="PRU00175"/>
    </source>
</evidence>
<evidence type="ECO:0000256" key="7">
    <source>
        <dbReference type="ARBA" id="ARBA00022771"/>
    </source>
</evidence>
<dbReference type="Proteomes" id="UP001141552">
    <property type="component" value="Unassembled WGS sequence"/>
</dbReference>
<dbReference type="EMBL" id="JAKUCV010002275">
    <property type="protein sequence ID" value="KAJ4843284.1"/>
    <property type="molecule type" value="Genomic_DNA"/>
</dbReference>
<evidence type="ECO:0000256" key="9">
    <source>
        <dbReference type="ARBA" id="ARBA00022833"/>
    </source>
</evidence>
<comment type="similarity">
    <text evidence="11">Belongs to the RING-type zinc finger family. LOG2 subfamily.</text>
</comment>
<keyword evidence="16" id="KW-1185">Reference proteome</keyword>
<evidence type="ECO:0000256" key="13">
    <source>
        <dbReference type="SAM" id="MobiDB-lite"/>
    </source>
</evidence>
<keyword evidence="8" id="KW-0833">Ubl conjugation pathway</keyword>
<dbReference type="Pfam" id="PF13920">
    <property type="entry name" value="zf-C3HC4_3"/>
    <property type="match status" value="1"/>
</dbReference>
<dbReference type="FunFam" id="3.30.40.10:FF:000115">
    <property type="entry name" value="probable E3 ubiquitin-protein ligase LOG2"/>
    <property type="match status" value="1"/>
</dbReference>
<dbReference type="EC" id="2.3.2.27" evidence="3"/>
<dbReference type="PROSITE" id="PS50089">
    <property type="entry name" value="ZF_RING_2"/>
    <property type="match status" value="1"/>
</dbReference>
<keyword evidence="5" id="KW-0519">Myristate</keyword>